<dbReference type="InterPro" id="IPR018097">
    <property type="entry name" value="EGF_Ca-bd_CS"/>
</dbReference>
<protein>
    <submittedName>
        <fullName evidence="17">Uncharacterized protein</fullName>
    </submittedName>
</protein>
<dbReference type="PROSITE" id="PS50026">
    <property type="entry name" value="EGF_3"/>
    <property type="match status" value="1"/>
</dbReference>
<dbReference type="PROSITE" id="PS00010">
    <property type="entry name" value="ASX_HYDROXYL"/>
    <property type="match status" value="1"/>
</dbReference>
<proteinExistence type="predicted"/>
<keyword evidence="10" id="KW-0325">Glycoprotein</keyword>
<dbReference type="CDD" id="cd00054">
    <property type="entry name" value="EGF_CA"/>
    <property type="match status" value="1"/>
</dbReference>
<dbReference type="STRING" id="31234.E3LZ20"/>
<dbReference type="PANTHER" id="PTHR13802:SF64">
    <property type="entry name" value="DENDRITE EXTENSION DEFECTIVE PROTEIN 1"/>
    <property type="match status" value="1"/>
</dbReference>
<evidence type="ECO:0000256" key="8">
    <source>
        <dbReference type="ARBA" id="ARBA00023136"/>
    </source>
</evidence>
<feature type="domain" description="NIDO" evidence="16">
    <location>
        <begin position="518"/>
        <end position="658"/>
    </location>
</feature>
<evidence type="ECO:0000313" key="17">
    <source>
        <dbReference type="EMBL" id="EFO86565.1"/>
    </source>
</evidence>
<evidence type="ECO:0000256" key="10">
    <source>
        <dbReference type="ARBA" id="ARBA00023180"/>
    </source>
</evidence>
<keyword evidence="4 14" id="KW-0732">Signal</keyword>
<keyword evidence="9" id="KW-1015">Disulfide bond</keyword>
<evidence type="ECO:0000256" key="7">
    <source>
        <dbReference type="ARBA" id="ARBA00022989"/>
    </source>
</evidence>
<sequence length="1165" mass="129395">MQRHALIGALPPLLLLLLSTVECMKFDPERIAARLRIDEKWDELEAFQSIKSRRGRQIQPKEISIQVTAPLFSSRLFDYGPTADDQELPQALDVGKKLDLVHPLQFFGSNYKTIYILSNGAVGFEASSRSFKSGILPGSTRFLAPFWNRNDLRNGGKVYYREVTKGRVLERGQSEIRYQYDKNVKVKSALIITWDKMQPLNTAALPEENTNTFQAAIFITANGTFANFIYSNIGWTQGAEAGFNAGDATSHFKLPTSGTPNIMYLEEYGNTGIPGEWMFELSDLRVISCKSGIKGDTCDQECSNGEWGPDCAYCCHCSEGTCHPISGDCPRGCATCWDGVACQTRQEKCATKTQCASNALSFNDYDRCGEPIQRCQCLNGYKGDGYNNCEGKYINVSRRTIPSQVISDIDECRANSTICHKNAVCTNTPGRYFCMCKEGFSGDGQTDCSQSFLFQYDTHHQLPRKKNSKMEWSLKKPMKIFGETTEKLTVTSTGLIAVNELNKDGGRLEDMKLIGIAPFFGPIDLSRNGAVSVEEVDDVEVLRRVTRTIAENYNDPTFEAKSVLVVTFSNVTDGRQAKGNTFQALLIDGSGARNEKMTFVELMYRDLPWASGAEAGILSSDASSSILLPASGTEAIAQLAKNSNIKQPGTWLYRIDKPQLMPCAQPIQVPPYCDHLLSTAPRLPSKLLEEKKEDLTLPSPGAFLIDQPSETIVPTLVRGGGTVTRGRNILTVTSSPIENQPKRPTTKTTTRPRPNFSSTPHRPIVSLSDEDFEIGPDAFEVTFPPFVTVQPELFRPNQRLQGSQKSTQRPLPDFSIKTPLREEVTTSTESNSRVTSSNNSRSTTIPSRSPIDTEMSENEESPFEAGSFDGETEKFDLDSLDNAFKTTKKGPELSVTPEPVQVDLTGDAHVVETSEEEEEEEKEMKTEMSTTTTSTTMAPTTTTTTMMRTEERMSTEVPPSIFVFTTTQKPRVTTTTQRRIIQQQPSVIVNSQPPKQRNEPTVNVGHAEEQSPSKLSLLMVFTVFQFKFIFLSELAILLPVMIILAWLVILVCIGAVVCCKKRNSRESSQLRAMYGAAYGVRPTAYESKRKESTYEDHLERAARLNGQSALSGQQAGKVSQYGSYWNIPLSSHSPARLSTQERQSPPSFINNGYTNQTRYAYAGHY</sequence>
<feature type="domain" description="EGF-like" evidence="15">
    <location>
        <begin position="408"/>
        <end position="449"/>
    </location>
</feature>
<dbReference type="Proteomes" id="UP000008281">
    <property type="component" value="Unassembled WGS sequence"/>
</dbReference>
<feature type="compositionally biased region" description="Low complexity" evidence="12">
    <location>
        <begin position="927"/>
        <end position="938"/>
    </location>
</feature>
<evidence type="ECO:0000256" key="3">
    <source>
        <dbReference type="ARBA" id="ARBA00022692"/>
    </source>
</evidence>
<evidence type="ECO:0000256" key="12">
    <source>
        <dbReference type="SAM" id="MobiDB-lite"/>
    </source>
</evidence>
<dbReference type="InterPro" id="IPR001881">
    <property type="entry name" value="EGF-like_Ca-bd_dom"/>
</dbReference>
<dbReference type="SMART" id="SM00179">
    <property type="entry name" value="EGF_CA"/>
    <property type="match status" value="1"/>
</dbReference>
<evidence type="ECO:0000259" key="15">
    <source>
        <dbReference type="PROSITE" id="PS50026"/>
    </source>
</evidence>
<reference evidence="17" key="1">
    <citation type="submission" date="2007-07" db="EMBL/GenBank/DDBJ databases">
        <title>PCAP assembly of the Caenorhabditis remanei genome.</title>
        <authorList>
            <consortium name="The Caenorhabditis remanei Sequencing Consortium"/>
            <person name="Wilson R.K."/>
        </authorList>
    </citation>
    <scope>NUCLEOTIDE SEQUENCE [LARGE SCALE GENOMIC DNA]</scope>
    <source>
        <strain evidence="17">PB4641</strain>
    </source>
</reference>
<dbReference type="EMBL" id="DS268419">
    <property type="protein sequence ID" value="EFO86565.1"/>
    <property type="molecule type" value="Genomic_DNA"/>
</dbReference>
<dbReference type="OrthoDB" id="6236007at2759"/>
<dbReference type="InterPro" id="IPR024731">
    <property type="entry name" value="NELL2-like_EGF"/>
</dbReference>
<dbReference type="PROSITE" id="PS01187">
    <property type="entry name" value="EGF_CA"/>
    <property type="match status" value="1"/>
</dbReference>
<evidence type="ECO:0000256" key="6">
    <source>
        <dbReference type="ARBA" id="ARBA00022837"/>
    </source>
</evidence>
<dbReference type="Gene3D" id="2.170.300.10">
    <property type="entry name" value="Tie2 ligand-binding domain superfamily"/>
    <property type="match status" value="1"/>
</dbReference>
<feature type="chain" id="PRO_5003175986" evidence="14">
    <location>
        <begin position="24"/>
        <end position="1165"/>
    </location>
</feature>
<keyword evidence="6" id="KW-0106">Calcium</keyword>
<keyword evidence="7 13" id="KW-1133">Transmembrane helix</keyword>
<dbReference type="Pfam" id="PF12947">
    <property type="entry name" value="EGF_3"/>
    <property type="match status" value="1"/>
</dbReference>
<dbReference type="OMA" id="RCGEPIQ"/>
<evidence type="ECO:0000256" key="5">
    <source>
        <dbReference type="ARBA" id="ARBA00022737"/>
    </source>
</evidence>
<evidence type="ECO:0000256" key="4">
    <source>
        <dbReference type="ARBA" id="ARBA00022729"/>
    </source>
</evidence>
<dbReference type="InterPro" id="IPR000152">
    <property type="entry name" value="EGF-type_Asp/Asn_hydroxyl_site"/>
</dbReference>
<dbReference type="GO" id="GO:0003391">
    <property type="term" value="P:amphid sensory organ dendrite retrograde extension"/>
    <property type="evidence" value="ECO:0007669"/>
    <property type="project" value="EnsemblMetazoa"/>
</dbReference>
<evidence type="ECO:0000256" key="9">
    <source>
        <dbReference type="ARBA" id="ARBA00023157"/>
    </source>
</evidence>
<accession>E3LZ20</accession>
<dbReference type="Pfam" id="PF06119">
    <property type="entry name" value="NIDO"/>
    <property type="match status" value="2"/>
</dbReference>
<evidence type="ECO:0000313" key="18">
    <source>
        <dbReference type="Proteomes" id="UP000008281"/>
    </source>
</evidence>
<keyword evidence="5" id="KW-0677">Repeat</keyword>
<feature type="signal peptide" evidence="14">
    <location>
        <begin position="1"/>
        <end position="23"/>
    </location>
</feature>
<dbReference type="AlphaFoldDB" id="E3LZ20"/>
<dbReference type="HOGENOM" id="CLU_285493_0_0_1"/>
<feature type="compositionally biased region" description="Low complexity" evidence="12">
    <location>
        <begin position="825"/>
        <end position="850"/>
    </location>
</feature>
<dbReference type="GO" id="GO:0032590">
    <property type="term" value="C:dendrite membrane"/>
    <property type="evidence" value="ECO:0007669"/>
    <property type="project" value="EnsemblMetazoa"/>
</dbReference>
<dbReference type="GO" id="GO:0007160">
    <property type="term" value="P:cell-matrix adhesion"/>
    <property type="evidence" value="ECO:0007669"/>
    <property type="project" value="InterPro"/>
</dbReference>
<evidence type="ECO:0000256" key="13">
    <source>
        <dbReference type="SAM" id="Phobius"/>
    </source>
</evidence>
<dbReference type="SUPFAM" id="SSF57196">
    <property type="entry name" value="EGF/Laminin"/>
    <property type="match status" value="1"/>
</dbReference>
<comment type="caution">
    <text evidence="11">Lacks conserved residue(s) required for the propagation of feature annotation.</text>
</comment>
<feature type="region of interest" description="Disordered" evidence="12">
    <location>
        <begin position="799"/>
        <end position="873"/>
    </location>
</feature>
<comment type="subcellular location">
    <subcellularLocation>
        <location evidence="1">Membrane</location>
        <topology evidence="1">Single-pass type I membrane protein</topology>
    </subcellularLocation>
</comment>
<dbReference type="eggNOG" id="KOG4291">
    <property type="taxonomic scope" value="Eukaryota"/>
</dbReference>
<dbReference type="InParanoid" id="E3LZ20"/>
<evidence type="ECO:0000259" key="16">
    <source>
        <dbReference type="PROSITE" id="PS51220"/>
    </source>
</evidence>
<name>E3LZ20_CAERE</name>
<evidence type="ECO:0000256" key="14">
    <source>
        <dbReference type="SAM" id="SignalP"/>
    </source>
</evidence>
<keyword evidence="3 13" id="KW-0812">Transmembrane</keyword>
<evidence type="ECO:0000256" key="1">
    <source>
        <dbReference type="ARBA" id="ARBA00004479"/>
    </source>
</evidence>
<keyword evidence="2 11" id="KW-0245">EGF-like domain</keyword>
<dbReference type="SMART" id="SM00181">
    <property type="entry name" value="EGF"/>
    <property type="match status" value="1"/>
</dbReference>
<dbReference type="FunFam" id="2.10.25.10:FF:000202">
    <property type="entry name" value="Multiple epidermal growth factor-like domains 8"/>
    <property type="match status" value="1"/>
</dbReference>
<dbReference type="SMART" id="SM00539">
    <property type="entry name" value="NIDO"/>
    <property type="match status" value="2"/>
</dbReference>
<gene>
    <name evidence="17" type="ORF">CRE_04751</name>
</gene>
<feature type="region of interest" description="Disordered" evidence="12">
    <location>
        <begin position="912"/>
        <end position="938"/>
    </location>
</feature>
<dbReference type="GO" id="GO:0005509">
    <property type="term" value="F:calcium ion binding"/>
    <property type="evidence" value="ECO:0007669"/>
    <property type="project" value="InterPro"/>
</dbReference>
<dbReference type="PANTHER" id="PTHR13802">
    <property type="entry name" value="MUCIN 4-RELATED"/>
    <property type="match status" value="1"/>
</dbReference>
<dbReference type="InterPro" id="IPR003886">
    <property type="entry name" value="NIDO_dom"/>
</dbReference>
<evidence type="ECO:0000256" key="11">
    <source>
        <dbReference type="PROSITE-ProRule" id="PRU00076"/>
    </source>
</evidence>
<organism evidence="18">
    <name type="scientific">Caenorhabditis remanei</name>
    <name type="common">Caenorhabditis vulgaris</name>
    <dbReference type="NCBI Taxonomy" id="31234"/>
    <lineage>
        <taxon>Eukaryota</taxon>
        <taxon>Metazoa</taxon>
        <taxon>Ecdysozoa</taxon>
        <taxon>Nematoda</taxon>
        <taxon>Chromadorea</taxon>
        <taxon>Rhabditida</taxon>
        <taxon>Rhabditina</taxon>
        <taxon>Rhabditomorpha</taxon>
        <taxon>Rhabditoidea</taxon>
        <taxon>Rhabditidae</taxon>
        <taxon>Peloderinae</taxon>
        <taxon>Caenorhabditis</taxon>
    </lineage>
</organism>
<feature type="transmembrane region" description="Helical" evidence="13">
    <location>
        <begin position="1034"/>
        <end position="1059"/>
    </location>
</feature>
<evidence type="ECO:0000256" key="2">
    <source>
        <dbReference type="ARBA" id="ARBA00022536"/>
    </source>
</evidence>
<feature type="domain" description="NIDO" evidence="16">
    <location>
        <begin position="145"/>
        <end position="284"/>
    </location>
</feature>
<keyword evidence="18" id="KW-1185">Reference proteome</keyword>
<keyword evidence="8 13" id="KW-0472">Membrane</keyword>
<dbReference type="PROSITE" id="PS01186">
    <property type="entry name" value="EGF_2"/>
    <property type="match status" value="1"/>
</dbReference>
<feature type="region of interest" description="Disordered" evidence="12">
    <location>
        <begin position="734"/>
        <end position="767"/>
    </location>
</feature>
<dbReference type="InterPro" id="IPR000742">
    <property type="entry name" value="EGF"/>
</dbReference>
<feature type="compositionally biased region" description="Low complexity" evidence="12">
    <location>
        <begin position="742"/>
        <end position="754"/>
    </location>
</feature>
<dbReference type="Gene3D" id="2.10.25.10">
    <property type="entry name" value="Laminin"/>
    <property type="match status" value="1"/>
</dbReference>
<feature type="compositionally biased region" description="Polar residues" evidence="12">
    <location>
        <begin position="799"/>
        <end position="809"/>
    </location>
</feature>
<dbReference type="InterPro" id="IPR051495">
    <property type="entry name" value="Epithelial_Barrier/Signaling"/>
</dbReference>
<dbReference type="PROSITE" id="PS51220">
    <property type="entry name" value="NIDO"/>
    <property type="match status" value="2"/>
</dbReference>